<gene>
    <name evidence="1" type="ORF">METZ01_LOCUS158107</name>
</gene>
<dbReference type="AlphaFoldDB" id="A0A382AW60"/>
<proteinExistence type="predicted"/>
<organism evidence="1">
    <name type="scientific">marine metagenome</name>
    <dbReference type="NCBI Taxonomy" id="408172"/>
    <lineage>
        <taxon>unclassified sequences</taxon>
        <taxon>metagenomes</taxon>
        <taxon>ecological metagenomes</taxon>
    </lineage>
</organism>
<dbReference type="InterPro" id="IPR021241">
    <property type="entry name" value="CsiV"/>
</dbReference>
<dbReference type="Pfam" id="PF10972">
    <property type="entry name" value="CsiV"/>
    <property type="match status" value="1"/>
</dbReference>
<reference evidence="1" key="1">
    <citation type="submission" date="2018-05" db="EMBL/GenBank/DDBJ databases">
        <authorList>
            <person name="Lanie J.A."/>
            <person name="Ng W.-L."/>
            <person name="Kazmierczak K.M."/>
            <person name="Andrzejewski T.M."/>
            <person name="Davidsen T.M."/>
            <person name="Wayne K.J."/>
            <person name="Tettelin H."/>
            <person name="Glass J.I."/>
            <person name="Rusch D."/>
            <person name="Podicherti R."/>
            <person name="Tsui H.-C.T."/>
            <person name="Winkler M.E."/>
        </authorList>
    </citation>
    <scope>NUCLEOTIDE SEQUENCE</scope>
</reference>
<feature type="non-terminal residue" evidence="1">
    <location>
        <position position="195"/>
    </location>
</feature>
<dbReference type="EMBL" id="UINC01026923">
    <property type="protein sequence ID" value="SVB05253.1"/>
    <property type="molecule type" value="Genomic_DNA"/>
</dbReference>
<evidence type="ECO:0000313" key="1">
    <source>
        <dbReference type="EMBL" id="SVB05253.1"/>
    </source>
</evidence>
<protein>
    <submittedName>
        <fullName evidence="1">Uncharacterized protein</fullName>
    </submittedName>
</protein>
<sequence>MTNLSYSETLDFPSSLTKAAEDYLTNSSSYNIYRVDLILFENLILEEVDKEESWPELSDWINSNNLVYLSDTSSLLVNEDSIQQGLEEEDMIISKIEFNSSLEIKNSDLNSDVNNQNIKEIFLPVEFFEPIENKELIKIVKKLSKYNKYNLVYQNSWYQPLFSADLSFPLLISSASNNSQIYGELTLYKQRFIHG</sequence>
<name>A0A382AW60_9ZZZZ</name>
<accession>A0A382AW60</accession>